<protein>
    <submittedName>
        <fullName evidence="2">Uncharacterized protein</fullName>
    </submittedName>
</protein>
<organism evidence="2 3">
    <name type="scientific">Promicromonospora vindobonensis</name>
    <dbReference type="NCBI Taxonomy" id="195748"/>
    <lineage>
        <taxon>Bacteria</taxon>
        <taxon>Bacillati</taxon>
        <taxon>Actinomycetota</taxon>
        <taxon>Actinomycetes</taxon>
        <taxon>Micrococcales</taxon>
        <taxon>Promicromonosporaceae</taxon>
        <taxon>Promicromonospora</taxon>
    </lineage>
</organism>
<feature type="region of interest" description="Disordered" evidence="1">
    <location>
        <begin position="1"/>
        <end position="28"/>
    </location>
</feature>
<sequence length="174" mass="19339">MDETDGEVSDLRDALPASVSKRLSDDQLRSGLDKARNRLGPDADTTAVQGAAWLLAHEPDQRREQIDHMLELAALRQRDLLQAEHLLLGAFDAEPELDDTARGTTRQEFQDDLDRAEKLLAILTARAGGTTKITEQELADAPALLIVREDHGFQTFAFDLGSYLDDHIDNHVDQ</sequence>
<keyword evidence="3" id="KW-1185">Reference proteome</keyword>
<name>A0ABW5VT53_9MICO</name>
<evidence type="ECO:0000256" key="1">
    <source>
        <dbReference type="SAM" id="MobiDB-lite"/>
    </source>
</evidence>
<proteinExistence type="predicted"/>
<dbReference type="EMBL" id="JBHUOG010000001">
    <property type="protein sequence ID" value="MFD2794419.1"/>
    <property type="molecule type" value="Genomic_DNA"/>
</dbReference>
<evidence type="ECO:0000313" key="3">
    <source>
        <dbReference type="Proteomes" id="UP001597479"/>
    </source>
</evidence>
<comment type="caution">
    <text evidence="2">The sequence shown here is derived from an EMBL/GenBank/DDBJ whole genome shotgun (WGS) entry which is preliminary data.</text>
</comment>
<reference evidence="3" key="1">
    <citation type="journal article" date="2019" name="Int. J. Syst. Evol. Microbiol.">
        <title>The Global Catalogue of Microorganisms (GCM) 10K type strain sequencing project: providing services to taxonomists for standard genome sequencing and annotation.</title>
        <authorList>
            <consortium name="The Broad Institute Genomics Platform"/>
            <consortium name="The Broad Institute Genome Sequencing Center for Infectious Disease"/>
            <person name="Wu L."/>
            <person name="Ma J."/>
        </authorList>
    </citation>
    <scope>NUCLEOTIDE SEQUENCE [LARGE SCALE GENOMIC DNA]</scope>
    <source>
        <strain evidence="3">CCM 7044</strain>
    </source>
</reference>
<evidence type="ECO:0000313" key="2">
    <source>
        <dbReference type="EMBL" id="MFD2794419.1"/>
    </source>
</evidence>
<dbReference type="Proteomes" id="UP001597479">
    <property type="component" value="Unassembled WGS sequence"/>
</dbReference>
<dbReference type="RefSeq" id="WP_377183446.1">
    <property type="nucleotide sequence ID" value="NZ_JBHUOG010000001.1"/>
</dbReference>
<gene>
    <name evidence="2" type="ORF">ACFS27_12760</name>
</gene>
<accession>A0ABW5VT53</accession>